<dbReference type="InterPro" id="IPR000150">
    <property type="entry name" value="Cof"/>
</dbReference>
<evidence type="ECO:0000313" key="1">
    <source>
        <dbReference type="EMBL" id="RZS62558.1"/>
    </source>
</evidence>
<dbReference type="InterPro" id="IPR006379">
    <property type="entry name" value="HAD-SF_hydro_IIB"/>
</dbReference>
<evidence type="ECO:0008006" key="3">
    <source>
        <dbReference type="Google" id="ProtNLM"/>
    </source>
</evidence>
<dbReference type="PANTHER" id="PTHR10000:SF53">
    <property type="entry name" value="5-AMINO-6-(5-PHOSPHO-D-RIBITYLAMINO)URACIL PHOSPHATASE YBJI-RELATED"/>
    <property type="match status" value="1"/>
</dbReference>
<dbReference type="GO" id="GO:0000287">
    <property type="term" value="F:magnesium ion binding"/>
    <property type="evidence" value="ECO:0007669"/>
    <property type="project" value="TreeGrafter"/>
</dbReference>
<reference evidence="1 2" key="1">
    <citation type="submission" date="2019-02" db="EMBL/GenBank/DDBJ databases">
        <title>Sequencing the genomes of 1000 actinobacteria strains.</title>
        <authorList>
            <person name="Klenk H.-P."/>
        </authorList>
    </citation>
    <scope>NUCLEOTIDE SEQUENCE [LARGE SCALE GENOMIC DNA]</scope>
    <source>
        <strain evidence="1 2">DSM 16932</strain>
    </source>
</reference>
<dbReference type="SUPFAM" id="SSF56784">
    <property type="entry name" value="HAD-like"/>
    <property type="match status" value="1"/>
</dbReference>
<organism evidence="1 2">
    <name type="scientific">Xylanimonas ulmi</name>
    <dbReference type="NCBI Taxonomy" id="228973"/>
    <lineage>
        <taxon>Bacteria</taxon>
        <taxon>Bacillati</taxon>
        <taxon>Actinomycetota</taxon>
        <taxon>Actinomycetes</taxon>
        <taxon>Micrococcales</taxon>
        <taxon>Promicromonosporaceae</taxon>
        <taxon>Xylanimonas</taxon>
    </lineage>
</organism>
<sequence length="293" mass="31724">MNALPPASPPDSDAVVQDAGGLPDVRLVVADMDGTLLHPDGHVPEDFWPLLERMRERGIAFAPASGRQYATLARIFAQHLEGMSVIAENGTYVVRDGVEVSSVTLDKRVVAEVVRAMRAVAATGRDVGTVVCGKRSAYVDRVDAAFWDQAHRYYAALESVVTPVPVTDLESVDDDILKVAVFDFDDVEAAVAPALAPLAETEQVVVSGHHWVDIMRTGVTKGTAVERLQAELGITREQTVAFGDYLNDLEMLDAAAWSFAMADAHPQVLDRARYVAPSAGEHGVVRVLERLLR</sequence>
<dbReference type="NCBIfam" id="TIGR01484">
    <property type="entry name" value="HAD-SF-IIB"/>
    <property type="match status" value="1"/>
</dbReference>
<dbReference type="Pfam" id="PF08282">
    <property type="entry name" value="Hydrolase_3"/>
    <property type="match status" value="1"/>
</dbReference>
<dbReference type="RefSeq" id="WP_341272821.1">
    <property type="nucleotide sequence ID" value="NZ_SGWX01000001.1"/>
</dbReference>
<proteinExistence type="predicted"/>
<dbReference type="NCBIfam" id="TIGR00099">
    <property type="entry name" value="Cof-subfamily"/>
    <property type="match status" value="1"/>
</dbReference>
<dbReference type="SFLD" id="SFLDG01140">
    <property type="entry name" value="C2.B:_Phosphomannomutase_and_P"/>
    <property type="match status" value="1"/>
</dbReference>
<dbReference type="InterPro" id="IPR023214">
    <property type="entry name" value="HAD_sf"/>
</dbReference>
<dbReference type="Gene3D" id="3.30.1240.10">
    <property type="match status" value="1"/>
</dbReference>
<dbReference type="InterPro" id="IPR036412">
    <property type="entry name" value="HAD-like_sf"/>
</dbReference>
<accession>A0A4Q7M7C9</accession>
<keyword evidence="2" id="KW-1185">Reference proteome</keyword>
<dbReference type="SFLD" id="SFLDS00003">
    <property type="entry name" value="Haloacid_Dehalogenase"/>
    <property type="match status" value="1"/>
</dbReference>
<protein>
    <recommendedName>
        <fullName evidence="3">Sugar-phosphatase</fullName>
    </recommendedName>
</protein>
<dbReference type="PANTHER" id="PTHR10000">
    <property type="entry name" value="PHOSPHOSERINE PHOSPHATASE"/>
    <property type="match status" value="1"/>
</dbReference>
<dbReference type="CDD" id="cd07518">
    <property type="entry name" value="HAD_YbiV-Like"/>
    <property type="match status" value="1"/>
</dbReference>
<dbReference type="GO" id="GO:0016791">
    <property type="term" value="F:phosphatase activity"/>
    <property type="evidence" value="ECO:0007669"/>
    <property type="project" value="TreeGrafter"/>
</dbReference>
<dbReference type="Proteomes" id="UP000293852">
    <property type="component" value="Unassembled WGS sequence"/>
</dbReference>
<dbReference type="EMBL" id="SGWX01000001">
    <property type="protein sequence ID" value="RZS62558.1"/>
    <property type="molecule type" value="Genomic_DNA"/>
</dbReference>
<comment type="caution">
    <text evidence="1">The sequence shown here is derived from an EMBL/GenBank/DDBJ whole genome shotgun (WGS) entry which is preliminary data.</text>
</comment>
<dbReference type="GO" id="GO:0005829">
    <property type="term" value="C:cytosol"/>
    <property type="evidence" value="ECO:0007669"/>
    <property type="project" value="TreeGrafter"/>
</dbReference>
<dbReference type="Gene3D" id="3.40.50.1000">
    <property type="entry name" value="HAD superfamily/HAD-like"/>
    <property type="match status" value="1"/>
</dbReference>
<dbReference type="AlphaFoldDB" id="A0A4Q7M7C9"/>
<name>A0A4Q7M7C9_9MICO</name>
<evidence type="ECO:0000313" key="2">
    <source>
        <dbReference type="Proteomes" id="UP000293852"/>
    </source>
</evidence>
<gene>
    <name evidence="1" type="ORF">EV386_2895</name>
</gene>